<sequence>MEQEGNYALGLIATLLSVLLFGTMFIPVRHYATGDGIFVQFMMGIGIIVVGFVIFITEGFPKIYPLAMLGGVVWTIGNSFAIALFNEIGMALSILIWNSTSCVVGWATSRFGLFGLKPAPPKSDILNYIGLAFVITGGFIYFFVRSTVSGGEKPQMEVFDQNKLVIHIVVNKEQPQWKKPLRRGCAIAVALFCGLLYSQMCTPVIYIQDHREDFDNAPRRGLVYVFSHYIGILMTATSIFLVYSALKRNKPFVTPQLALPAALTGAFWGAAMAFLFIANENISQTIAFPLISTVPGCIVSLWSVFYFKEITGKRNLIILAIAFTQTMLGALFVAASKEIEL</sequence>
<evidence type="ECO:0000256" key="4">
    <source>
        <dbReference type="ARBA" id="ARBA00022989"/>
    </source>
</evidence>
<keyword evidence="7" id="KW-1185">Reference proteome</keyword>
<dbReference type="WBParaSite" id="PgR014X_g136_t01">
    <property type="protein sequence ID" value="PgR014X_g136_t01"/>
    <property type="gene ID" value="PgR014X_g136"/>
</dbReference>
<proteinExistence type="inferred from homology"/>
<feature type="transmembrane region" description="Helical" evidence="6">
    <location>
        <begin position="285"/>
        <end position="307"/>
    </location>
</feature>
<evidence type="ECO:0000256" key="2">
    <source>
        <dbReference type="ARBA" id="ARBA00005731"/>
    </source>
</evidence>
<evidence type="ECO:0000256" key="3">
    <source>
        <dbReference type="ARBA" id="ARBA00022692"/>
    </source>
</evidence>
<evidence type="ECO:0000313" key="7">
    <source>
        <dbReference type="Proteomes" id="UP000887569"/>
    </source>
</evidence>
<evidence type="ECO:0000256" key="1">
    <source>
        <dbReference type="ARBA" id="ARBA00004141"/>
    </source>
</evidence>
<dbReference type="InterPro" id="IPR012435">
    <property type="entry name" value="TMEM144"/>
</dbReference>
<organism evidence="7 8">
    <name type="scientific">Parascaris univalens</name>
    <name type="common">Nematode worm</name>
    <dbReference type="NCBI Taxonomy" id="6257"/>
    <lineage>
        <taxon>Eukaryota</taxon>
        <taxon>Metazoa</taxon>
        <taxon>Ecdysozoa</taxon>
        <taxon>Nematoda</taxon>
        <taxon>Chromadorea</taxon>
        <taxon>Rhabditida</taxon>
        <taxon>Spirurina</taxon>
        <taxon>Ascaridomorpha</taxon>
        <taxon>Ascaridoidea</taxon>
        <taxon>Ascarididae</taxon>
        <taxon>Parascaris</taxon>
    </lineage>
</organism>
<feature type="transmembrane region" description="Helical" evidence="6">
    <location>
        <begin position="185"/>
        <end position="206"/>
    </location>
</feature>
<dbReference type="GO" id="GO:0016020">
    <property type="term" value="C:membrane"/>
    <property type="evidence" value="ECO:0007669"/>
    <property type="project" value="UniProtKB-SubCell"/>
</dbReference>
<feature type="transmembrane region" description="Helical" evidence="6">
    <location>
        <begin position="125"/>
        <end position="144"/>
    </location>
</feature>
<feature type="transmembrane region" description="Helical" evidence="6">
    <location>
        <begin position="226"/>
        <end position="246"/>
    </location>
</feature>
<feature type="transmembrane region" description="Helical" evidence="6">
    <location>
        <begin position="63"/>
        <end position="85"/>
    </location>
</feature>
<name>A0A915ARS8_PARUN</name>
<keyword evidence="3 6" id="KW-0812">Transmembrane</keyword>
<reference evidence="8" key="1">
    <citation type="submission" date="2022-11" db="UniProtKB">
        <authorList>
            <consortium name="WormBaseParasite"/>
        </authorList>
    </citation>
    <scope>IDENTIFICATION</scope>
</reference>
<feature type="transmembrane region" description="Helical" evidence="6">
    <location>
        <begin position="258"/>
        <end position="279"/>
    </location>
</feature>
<keyword evidence="4 6" id="KW-1133">Transmembrane helix</keyword>
<dbReference type="Pfam" id="PF07857">
    <property type="entry name" value="TMEM144"/>
    <property type="match status" value="1"/>
</dbReference>
<comment type="subcellular location">
    <subcellularLocation>
        <location evidence="1">Membrane</location>
        <topology evidence="1">Multi-pass membrane protein</topology>
    </subcellularLocation>
</comment>
<comment type="similarity">
    <text evidence="2">Belongs to the TMEM144 family.</text>
</comment>
<dbReference type="AlphaFoldDB" id="A0A915ARS8"/>
<dbReference type="PANTHER" id="PTHR16119">
    <property type="entry name" value="TRANSMEMBRANE PROTEIN 144"/>
    <property type="match status" value="1"/>
</dbReference>
<dbReference type="InterPro" id="IPR010651">
    <property type="entry name" value="Sugar_transport"/>
</dbReference>
<feature type="transmembrane region" description="Helical" evidence="6">
    <location>
        <begin position="38"/>
        <end position="57"/>
    </location>
</feature>
<feature type="transmembrane region" description="Helical" evidence="6">
    <location>
        <begin position="316"/>
        <end position="335"/>
    </location>
</feature>
<dbReference type="PANTHER" id="PTHR16119:SF16">
    <property type="entry name" value="TRANSMEMBRANE PROTEIN 144 HOMOLOG"/>
    <property type="match status" value="1"/>
</dbReference>
<evidence type="ECO:0000313" key="8">
    <source>
        <dbReference type="WBParaSite" id="PgR014X_g136_t01"/>
    </source>
</evidence>
<dbReference type="GO" id="GO:0015144">
    <property type="term" value="F:carbohydrate transmembrane transporter activity"/>
    <property type="evidence" value="ECO:0007669"/>
    <property type="project" value="InterPro"/>
</dbReference>
<evidence type="ECO:0000256" key="5">
    <source>
        <dbReference type="ARBA" id="ARBA00023136"/>
    </source>
</evidence>
<dbReference type="Proteomes" id="UP000887569">
    <property type="component" value="Unplaced"/>
</dbReference>
<feature type="transmembrane region" description="Helical" evidence="6">
    <location>
        <begin position="6"/>
        <end position="26"/>
    </location>
</feature>
<accession>A0A915ARS8</accession>
<protein>
    <submittedName>
        <fullName evidence="8">Transmembrane protein 144</fullName>
    </submittedName>
</protein>
<keyword evidence="5 6" id="KW-0472">Membrane</keyword>
<evidence type="ECO:0000256" key="6">
    <source>
        <dbReference type="SAM" id="Phobius"/>
    </source>
</evidence>